<reference evidence="2" key="1">
    <citation type="submission" date="2017-08" db="EMBL/GenBank/DDBJ databases">
        <authorList>
            <person name="de Groot N.N."/>
        </authorList>
    </citation>
    <scope>NUCLEOTIDE SEQUENCE [LARGE SCALE GENOMIC DNA]</scope>
</reference>
<dbReference type="EMBL" id="MF668280">
    <property type="protein sequence ID" value="ASZ74632.1"/>
    <property type="molecule type" value="Genomic_DNA"/>
</dbReference>
<accession>A0A249XSA4</accession>
<evidence type="ECO:0000313" key="1">
    <source>
        <dbReference type="EMBL" id="ASZ74632.1"/>
    </source>
</evidence>
<protein>
    <submittedName>
        <fullName evidence="1">Uncharacterized protein</fullName>
    </submittedName>
</protein>
<proteinExistence type="predicted"/>
<organism evidence="1 2">
    <name type="scientific">Mycobacterium phage Phabba</name>
    <dbReference type="NCBI Taxonomy" id="2027899"/>
    <lineage>
        <taxon>Viruses</taxon>
        <taxon>Duplodnaviria</taxon>
        <taxon>Heunggongvirae</taxon>
        <taxon>Uroviricota</taxon>
        <taxon>Caudoviricetes</taxon>
        <taxon>Ceeclamvirinae</taxon>
        <taxon>Myrnavirus</taxon>
        <taxon>Myrnavirus phabba</taxon>
        <taxon>Myranavirus phabba</taxon>
    </lineage>
</organism>
<name>A0A249XSA4_9CAUD</name>
<evidence type="ECO:0000313" key="2">
    <source>
        <dbReference type="Proteomes" id="UP000226037"/>
    </source>
</evidence>
<sequence length="118" mass="13513">MIKLSNTRVEIRKAAEDAGFVLAENRAYTDIFYREVKAPATRMAKMAAEFEWHLAEQVTVDYSEKGVAAVRLYTPSDQALLTGKYVSVTARKEWRDSKKREAALDYLRKTSEFYAPLV</sequence>
<dbReference type="Proteomes" id="UP000226037">
    <property type="component" value="Segment"/>
</dbReference>
<gene>
    <name evidence="1" type="ORF">SEA_PHABBA_57</name>
</gene>
<keyword evidence="2" id="KW-1185">Reference proteome</keyword>